<gene>
    <name evidence="1" type="ORF">SAMN05192560_0680</name>
</gene>
<dbReference type="AlphaFoldDB" id="A0A238YKA5"/>
<accession>A0A238YKA5</accession>
<dbReference type="EMBL" id="FZOA01000002">
    <property type="protein sequence ID" value="SNR71605.1"/>
    <property type="molecule type" value="Genomic_DNA"/>
</dbReference>
<reference evidence="2" key="1">
    <citation type="submission" date="2017-06" db="EMBL/GenBank/DDBJ databases">
        <authorList>
            <person name="Varghese N."/>
            <person name="Submissions S."/>
        </authorList>
    </citation>
    <scope>NUCLEOTIDE SEQUENCE [LARGE SCALE GENOMIC DNA]</scope>
    <source>
        <strain evidence="2">Ca-68</strain>
    </source>
</reference>
<dbReference type="Proteomes" id="UP000198305">
    <property type="component" value="Unassembled WGS sequence"/>
</dbReference>
<evidence type="ECO:0000313" key="2">
    <source>
        <dbReference type="Proteomes" id="UP000198305"/>
    </source>
</evidence>
<keyword evidence="2" id="KW-1185">Reference proteome</keyword>
<proteinExistence type="predicted"/>
<organism evidence="1 2">
    <name type="scientific">Methylobacillus rhizosphaerae</name>
    <dbReference type="NCBI Taxonomy" id="551994"/>
    <lineage>
        <taxon>Bacteria</taxon>
        <taxon>Pseudomonadati</taxon>
        <taxon>Pseudomonadota</taxon>
        <taxon>Betaproteobacteria</taxon>
        <taxon>Nitrosomonadales</taxon>
        <taxon>Methylophilaceae</taxon>
        <taxon>Methylobacillus</taxon>
    </lineage>
</organism>
<dbReference type="OrthoDB" id="7059230at2"/>
<dbReference type="RefSeq" id="WP_089374819.1">
    <property type="nucleotide sequence ID" value="NZ_FZOA01000002.1"/>
</dbReference>
<evidence type="ECO:0008006" key="3">
    <source>
        <dbReference type="Google" id="ProtNLM"/>
    </source>
</evidence>
<evidence type="ECO:0000313" key="1">
    <source>
        <dbReference type="EMBL" id="SNR71605.1"/>
    </source>
</evidence>
<protein>
    <recommendedName>
        <fullName evidence="3">Multidrug efflux pump subunit AcrA (Membrane-fusion protein)</fullName>
    </recommendedName>
</protein>
<name>A0A238YKA5_9PROT</name>
<sequence>MNKKAVAIIIIQACLIVILLWLLVLFSEDEFEAFNEEEEIESPLRVNTEDGISTITLSAETQQQSDIRTATLTESKYLPTMAGLGSVVALDGLLDLRTRYMNTLGELAVAKAALNNSKNDYERLALLNQSDRNISDRMLIAAEALYKSDQAKLQAHEATLENLRHTARQQWGERLGLGMLTPQPTPDITALLEYKQVLLRIVLPPQQAEPTSSLNVTPIGSELPPVTARLLAVSPQADPLLQGKTYFYMAPSANLRAGMRLGTQELDTSKAMTGVLVPNNALVWYGGKAWVYRQQEGEKFTREPISTELESNNGWFDPDKGKIGQTIVINGAQLLLSEELKYQITNENDD</sequence>